<accession>A0A484L163</accession>
<gene>
    <name evidence="1" type="ORF">CCAM_LOCUS11839</name>
</gene>
<dbReference type="Proteomes" id="UP000595140">
    <property type="component" value="Unassembled WGS sequence"/>
</dbReference>
<organism evidence="1 2">
    <name type="scientific">Cuscuta campestris</name>
    <dbReference type="NCBI Taxonomy" id="132261"/>
    <lineage>
        <taxon>Eukaryota</taxon>
        <taxon>Viridiplantae</taxon>
        <taxon>Streptophyta</taxon>
        <taxon>Embryophyta</taxon>
        <taxon>Tracheophyta</taxon>
        <taxon>Spermatophyta</taxon>
        <taxon>Magnoliopsida</taxon>
        <taxon>eudicotyledons</taxon>
        <taxon>Gunneridae</taxon>
        <taxon>Pentapetalae</taxon>
        <taxon>asterids</taxon>
        <taxon>lamiids</taxon>
        <taxon>Solanales</taxon>
        <taxon>Convolvulaceae</taxon>
        <taxon>Cuscuteae</taxon>
        <taxon>Cuscuta</taxon>
        <taxon>Cuscuta subgen. Grammica</taxon>
        <taxon>Cuscuta sect. Cleistogrammica</taxon>
    </lineage>
</organism>
<proteinExistence type="predicted"/>
<sequence length="225" mass="24649">MNAARVAIGDDCAQYDFQFSNLLPFCPPPIFINDDSSFRFYLQLKSFYRDALMLPLCVQFFPNLLNATWNPQRDNASMSLNFSSNDINSMPTGDIALANHHPPNSSTAPRIGFSTQLFKAASAMVTVAFKYLVMKAQEYGLTRPFAVTDSLFVSLLKKEYDNYLGKRKTIAEAALNSSVLKPILGAVQELGGEDQSPHKTILSMSTDLTAKGDGQTGSVQGAKNA</sequence>
<dbReference type="EMBL" id="OOIL02000879">
    <property type="protein sequence ID" value="VFQ70063.1"/>
    <property type="molecule type" value="Genomic_DNA"/>
</dbReference>
<reference evidence="1 2" key="1">
    <citation type="submission" date="2018-04" db="EMBL/GenBank/DDBJ databases">
        <authorList>
            <person name="Vogel A."/>
        </authorList>
    </citation>
    <scope>NUCLEOTIDE SEQUENCE [LARGE SCALE GENOMIC DNA]</scope>
</reference>
<protein>
    <submittedName>
        <fullName evidence="1">Uncharacterized protein</fullName>
    </submittedName>
</protein>
<evidence type="ECO:0000313" key="2">
    <source>
        <dbReference type="Proteomes" id="UP000595140"/>
    </source>
</evidence>
<dbReference type="AlphaFoldDB" id="A0A484L163"/>
<name>A0A484L163_9ASTE</name>
<dbReference type="OrthoDB" id="1939479at2759"/>
<evidence type="ECO:0000313" key="1">
    <source>
        <dbReference type="EMBL" id="VFQ70063.1"/>
    </source>
</evidence>
<keyword evidence="2" id="KW-1185">Reference proteome</keyword>